<feature type="domain" description="Flagellar hook-associated protein FlgK helical" evidence="10">
    <location>
        <begin position="96"/>
        <end position="313"/>
    </location>
</feature>
<comment type="similarity">
    <text evidence="3 7">Belongs to the flagella basal body rod proteins family.</text>
</comment>
<evidence type="ECO:0000259" key="10">
    <source>
        <dbReference type="Pfam" id="PF22638"/>
    </source>
</evidence>
<gene>
    <name evidence="7" type="primary">flgK</name>
    <name evidence="11" type="ORF">TMES_16450</name>
</gene>
<dbReference type="InterPro" id="IPR053927">
    <property type="entry name" value="FlgK_helical"/>
</dbReference>
<comment type="caution">
    <text evidence="11">The sequence shown here is derived from an EMBL/GenBank/DDBJ whole genome shotgun (WGS) entry which is preliminary data.</text>
</comment>
<dbReference type="GO" id="GO:0005576">
    <property type="term" value="C:extracellular region"/>
    <property type="evidence" value="ECO:0007669"/>
    <property type="project" value="UniProtKB-SubCell"/>
</dbReference>
<protein>
    <recommendedName>
        <fullName evidence="4 7">Flagellar hook-associated protein 1</fullName>
        <shortName evidence="7">HAP1</shortName>
    </recommendedName>
</protein>
<keyword evidence="6 7" id="KW-0975">Bacterial flagellum</keyword>
<comment type="subcellular location">
    <subcellularLocation>
        <location evidence="1">Bacterial flagellum basal body</location>
    </subcellularLocation>
    <subcellularLocation>
        <location evidence="2 7">Secreted</location>
    </subcellularLocation>
</comment>
<dbReference type="InterPro" id="IPR002371">
    <property type="entry name" value="FlgK"/>
</dbReference>
<evidence type="ECO:0000256" key="6">
    <source>
        <dbReference type="ARBA" id="ARBA00023143"/>
    </source>
</evidence>
<dbReference type="GO" id="GO:0005198">
    <property type="term" value="F:structural molecule activity"/>
    <property type="evidence" value="ECO:0007669"/>
    <property type="project" value="UniProtKB-UniRule"/>
</dbReference>
<organism evidence="11 12">
    <name type="scientific">Thalassospira mesophila</name>
    <dbReference type="NCBI Taxonomy" id="1293891"/>
    <lineage>
        <taxon>Bacteria</taxon>
        <taxon>Pseudomonadati</taxon>
        <taxon>Pseudomonadota</taxon>
        <taxon>Alphaproteobacteria</taxon>
        <taxon>Rhodospirillales</taxon>
        <taxon>Thalassospiraceae</taxon>
        <taxon>Thalassospira</taxon>
    </lineage>
</organism>
<evidence type="ECO:0000256" key="4">
    <source>
        <dbReference type="ARBA" id="ARBA00016244"/>
    </source>
</evidence>
<dbReference type="PROSITE" id="PS00588">
    <property type="entry name" value="FLAGELLA_BB_ROD"/>
    <property type="match status" value="1"/>
</dbReference>
<evidence type="ECO:0000256" key="7">
    <source>
        <dbReference type="RuleBase" id="RU362065"/>
    </source>
</evidence>
<dbReference type="PANTHER" id="PTHR30033">
    <property type="entry name" value="FLAGELLAR HOOK-ASSOCIATED PROTEIN 1"/>
    <property type="match status" value="1"/>
</dbReference>
<dbReference type="GO" id="GO:0009425">
    <property type="term" value="C:bacterial-type flagellum basal body"/>
    <property type="evidence" value="ECO:0007669"/>
    <property type="project" value="UniProtKB-SubCell"/>
</dbReference>
<sequence>MSIRAAQTAALSALQASQAGIAVASNNIANASVEGYTAKTQSLATNTLAGATTGVNVTATGATVDNYLLKSISSSATDSGYADVFTDPLTTVSSAFGTVGEDDSLATLITDLETSLATLASNASSTSQKSLVLADAEDISDSLNNLSETVQSERGNADQKIDETVEQVNNLLYQIQSYNEQLTGMDTGTVAASELTDARNQAINDLSELVNVTYFTDSTNQTQIYLGGTQLVGSQVNELSYTPSGAVSADTTFGDITVNGKAVTSSIDGGTLGGLIELRDETLPDIQDQLDNLAVTLMDSVNAITNLGTAYPGADELTSSQDVAAGDAVSGTGTVRLVATDDNGDAAEILDIDLSTISTVQDLVDTINASSNLTATLNTDGTLTIAAANDDVNVAIVNMDAVIGDDDQGFSDYFGFNDMFTGTSAADMSLNSAWRDNPSLLPSGSGSSDSALAVGDSVIAVGSADVATSLSAMFDENQSFSAAGGMGATSSSLSNYASEILSDVARQTSDAQTNADVADAAYSDLVESFSNQYGVNLDEEALTLTNLESAYSAAASVIDITKSMMDTLLEMVQ</sequence>
<dbReference type="Pfam" id="PF00460">
    <property type="entry name" value="Flg_bb_rod"/>
    <property type="match status" value="1"/>
</dbReference>
<dbReference type="GO" id="GO:0009424">
    <property type="term" value="C:bacterial-type flagellum hook"/>
    <property type="evidence" value="ECO:0007669"/>
    <property type="project" value="UniProtKB-UniRule"/>
</dbReference>
<dbReference type="Proteomes" id="UP000193391">
    <property type="component" value="Unassembled WGS sequence"/>
</dbReference>
<evidence type="ECO:0000313" key="12">
    <source>
        <dbReference type="Proteomes" id="UP000193391"/>
    </source>
</evidence>
<dbReference type="OrthoDB" id="7181295at2"/>
<dbReference type="EMBL" id="JFKA01000008">
    <property type="protein sequence ID" value="OSQ37031.1"/>
    <property type="molecule type" value="Genomic_DNA"/>
</dbReference>
<accession>A0A1Y2KZB1</accession>
<keyword evidence="12" id="KW-1185">Reference proteome</keyword>
<proteinExistence type="inferred from homology"/>
<keyword evidence="8" id="KW-0732">Signal</keyword>
<reference evidence="11 12" key="1">
    <citation type="submission" date="2014-03" db="EMBL/GenBank/DDBJ databases">
        <title>The draft genome sequence of Thalassospira mesophila JCM 18969.</title>
        <authorList>
            <person name="Lai Q."/>
            <person name="Shao Z."/>
        </authorList>
    </citation>
    <scope>NUCLEOTIDE SEQUENCE [LARGE SCALE GENOMIC DNA]</scope>
    <source>
        <strain evidence="11 12">JCM 18969</strain>
    </source>
</reference>
<dbReference type="GO" id="GO:0044780">
    <property type="term" value="P:bacterial-type flagellum assembly"/>
    <property type="evidence" value="ECO:0007669"/>
    <property type="project" value="InterPro"/>
</dbReference>
<dbReference type="Pfam" id="PF22638">
    <property type="entry name" value="FlgK_D1"/>
    <property type="match status" value="1"/>
</dbReference>
<dbReference type="RefSeq" id="WP_085584530.1">
    <property type="nucleotide sequence ID" value="NZ_JFKA01000008.1"/>
</dbReference>
<evidence type="ECO:0000256" key="3">
    <source>
        <dbReference type="ARBA" id="ARBA00009677"/>
    </source>
</evidence>
<evidence type="ECO:0000256" key="1">
    <source>
        <dbReference type="ARBA" id="ARBA00004117"/>
    </source>
</evidence>
<evidence type="ECO:0000256" key="8">
    <source>
        <dbReference type="SAM" id="SignalP"/>
    </source>
</evidence>
<dbReference type="NCBIfam" id="TIGR02492">
    <property type="entry name" value="flgK_ends"/>
    <property type="match status" value="1"/>
</dbReference>
<dbReference type="SUPFAM" id="SSF64518">
    <property type="entry name" value="Phase 1 flagellin"/>
    <property type="match status" value="1"/>
</dbReference>
<evidence type="ECO:0000313" key="11">
    <source>
        <dbReference type="EMBL" id="OSQ37031.1"/>
    </source>
</evidence>
<dbReference type="InterPro" id="IPR001444">
    <property type="entry name" value="Flag_bb_rod_N"/>
</dbReference>
<dbReference type="AlphaFoldDB" id="A0A1Y2KZB1"/>
<feature type="signal peptide" evidence="8">
    <location>
        <begin position="1"/>
        <end position="24"/>
    </location>
</feature>
<evidence type="ECO:0000256" key="5">
    <source>
        <dbReference type="ARBA" id="ARBA00022525"/>
    </source>
</evidence>
<dbReference type="PANTHER" id="PTHR30033:SF1">
    <property type="entry name" value="FLAGELLAR HOOK-ASSOCIATED PROTEIN 1"/>
    <property type="match status" value="1"/>
</dbReference>
<evidence type="ECO:0000259" key="9">
    <source>
        <dbReference type="Pfam" id="PF00460"/>
    </source>
</evidence>
<dbReference type="STRING" id="1293891.TMES_16450"/>
<dbReference type="InterPro" id="IPR019776">
    <property type="entry name" value="Flagellar_basal_body_rod_CS"/>
</dbReference>
<evidence type="ECO:0000256" key="2">
    <source>
        <dbReference type="ARBA" id="ARBA00004613"/>
    </source>
</evidence>
<dbReference type="PRINTS" id="PR01005">
    <property type="entry name" value="FLGHOOKAP1"/>
</dbReference>
<feature type="chain" id="PRO_5010986988" description="Flagellar hook-associated protein 1" evidence="8">
    <location>
        <begin position="25"/>
        <end position="573"/>
    </location>
</feature>
<feature type="domain" description="Flagellar basal body rod protein N-terminal" evidence="9">
    <location>
        <begin position="10"/>
        <end position="37"/>
    </location>
</feature>
<name>A0A1Y2KZB1_9PROT</name>
<keyword evidence="5 7" id="KW-0964">Secreted</keyword>